<dbReference type="SUPFAM" id="SSF55271">
    <property type="entry name" value="DNA repair protein MutS, domain I"/>
    <property type="match status" value="1"/>
</dbReference>
<dbReference type="GO" id="GO:0005524">
    <property type="term" value="F:ATP binding"/>
    <property type="evidence" value="ECO:0007669"/>
    <property type="project" value="InterPro"/>
</dbReference>
<dbReference type="GO" id="GO:0030983">
    <property type="term" value="F:mismatched DNA binding"/>
    <property type="evidence" value="ECO:0007669"/>
    <property type="project" value="InterPro"/>
</dbReference>
<evidence type="ECO:0000313" key="3">
    <source>
        <dbReference type="Proteomes" id="UP000246351"/>
    </source>
</evidence>
<dbReference type="Proteomes" id="UP000246351">
    <property type="component" value="Unassembled WGS sequence"/>
</dbReference>
<feature type="non-terminal residue" evidence="2">
    <location>
        <position position="42"/>
    </location>
</feature>
<name>A0A317Z7N2_STAPS</name>
<gene>
    <name evidence="2" type="ORF">DD924_12580</name>
</gene>
<dbReference type="Gene3D" id="3.40.1170.10">
    <property type="entry name" value="DNA repair protein MutS, domain I"/>
    <property type="match status" value="1"/>
</dbReference>
<dbReference type="InterPro" id="IPR007695">
    <property type="entry name" value="DNA_mismatch_repair_MutS-lik_N"/>
</dbReference>
<feature type="domain" description="DNA mismatch repair protein MutS-like N-terminal" evidence="1">
    <location>
        <begin position="5"/>
        <end position="42"/>
    </location>
</feature>
<evidence type="ECO:0000259" key="1">
    <source>
        <dbReference type="Pfam" id="PF01624"/>
    </source>
</evidence>
<reference evidence="2 3" key="1">
    <citation type="journal article" date="2018" name="Vet. Microbiol.">
        <title>Clonal diversity and geographic distribution of methicillin-resistant Staphylococcus pseudintermedius from Australian animals: Discovery of novel sequence types.</title>
        <authorList>
            <person name="Worthing K.A."/>
            <person name="Abraham S."/>
            <person name="Coombs G.W."/>
            <person name="Pang S."/>
            <person name="Saputra S."/>
            <person name="Jordan D."/>
            <person name="Trott D.J."/>
            <person name="Norris J.M."/>
        </authorList>
    </citation>
    <scope>NUCLEOTIDE SEQUENCE [LARGE SCALE GENOMIC DNA]</scope>
    <source>
        <strain evidence="2 3">ST71 3</strain>
    </source>
</reference>
<evidence type="ECO:0000313" key="2">
    <source>
        <dbReference type="EMBL" id="PWZ97310.1"/>
    </source>
</evidence>
<dbReference type="Pfam" id="PF01624">
    <property type="entry name" value="MutS_I"/>
    <property type="match status" value="1"/>
</dbReference>
<dbReference type="GO" id="GO:0006298">
    <property type="term" value="P:mismatch repair"/>
    <property type="evidence" value="ECO:0007669"/>
    <property type="project" value="InterPro"/>
</dbReference>
<accession>A0A317Z7N2</accession>
<proteinExistence type="predicted"/>
<dbReference type="EMBL" id="QEIV01001256">
    <property type="protein sequence ID" value="PWZ97310.1"/>
    <property type="molecule type" value="Genomic_DNA"/>
</dbReference>
<dbReference type="InterPro" id="IPR016151">
    <property type="entry name" value="DNA_mismatch_repair_MutS_N"/>
</dbReference>
<dbReference type="AlphaFoldDB" id="A0A317Z7N2"/>
<sequence length="42" mass="4939">MSNVTPMMKQYLSIKAQHQDALLFFRLGDFYEMFYDDAITAS</sequence>
<organism evidence="2 3">
    <name type="scientific">Staphylococcus pseudintermedius</name>
    <dbReference type="NCBI Taxonomy" id="283734"/>
    <lineage>
        <taxon>Bacteria</taxon>
        <taxon>Bacillati</taxon>
        <taxon>Bacillota</taxon>
        <taxon>Bacilli</taxon>
        <taxon>Bacillales</taxon>
        <taxon>Staphylococcaceae</taxon>
        <taxon>Staphylococcus</taxon>
        <taxon>Staphylococcus intermedius group</taxon>
    </lineage>
</organism>
<comment type="caution">
    <text evidence="2">The sequence shown here is derived from an EMBL/GenBank/DDBJ whole genome shotgun (WGS) entry which is preliminary data.</text>
</comment>
<protein>
    <recommendedName>
        <fullName evidence="1">DNA mismatch repair protein MutS-like N-terminal domain-containing protein</fullName>
    </recommendedName>
</protein>